<accession>E1R8F5</accession>
<keyword evidence="4" id="KW-1185">Reference proteome</keyword>
<dbReference type="KEGG" id="ssm:Spirs_0142"/>
<dbReference type="AlphaFoldDB" id="E1R8F5"/>
<feature type="compositionally biased region" description="Basic and acidic residues" evidence="2">
    <location>
        <begin position="190"/>
        <end position="201"/>
    </location>
</feature>
<evidence type="ECO:0000313" key="4">
    <source>
        <dbReference type="Proteomes" id="UP000002318"/>
    </source>
</evidence>
<name>E1R8F5_SEDSS</name>
<evidence type="ECO:0000313" key="3">
    <source>
        <dbReference type="EMBL" id="ADK79299.1"/>
    </source>
</evidence>
<dbReference type="OrthoDB" id="9779630at2"/>
<organism evidence="3 4">
    <name type="scientific">Sediminispirochaeta smaragdinae (strain DSM 11293 / JCM 15392 / SEBR 4228)</name>
    <name type="common">Spirochaeta smaragdinae</name>
    <dbReference type="NCBI Taxonomy" id="573413"/>
    <lineage>
        <taxon>Bacteria</taxon>
        <taxon>Pseudomonadati</taxon>
        <taxon>Spirochaetota</taxon>
        <taxon>Spirochaetia</taxon>
        <taxon>Spirochaetales</taxon>
        <taxon>Spirochaetaceae</taxon>
        <taxon>Sediminispirochaeta</taxon>
    </lineage>
</organism>
<dbReference type="PANTHER" id="PTHR31088:SF6">
    <property type="entry name" value="PHAGE SHOCK PROTEIN A"/>
    <property type="match status" value="1"/>
</dbReference>
<dbReference type="PANTHER" id="PTHR31088">
    <property type="entry name" value="MEMBRANE-ASSOCIATED PROTEIN VIPP1, CHLOROPLASTIC"/>
    <property type="match status" value="1"/>
</dbReference>
<sequence length="228" mass="26413">MGFFQRFRRMIKSNLNEMISKAEDPEKMLDQVIVDMNRQMIESKKSVAGAIADEKKLERQLNQTIAAAREWEEKAKLAVRAGKDDLAKEALLRKQEYMGEAAQYREQLEGQHDSVEKLKQSLRQLQQKIDEAQRKRNLLIARAKRAKAQQKMQETIKGINQNSAFEAFDRLSEKVDRMEAENEAYEELDAPVKDDLERQFEALEDGSGTSADLLLEDLKQRMKHEEPS</sequence>
<comment type="similarity">
    <text evidence="1">Belongs to the PspA/Vipp/IM30 family.</text>
</comment>
<dbReference type="Pfam" id="PF04012">
    <property type="entry name" value="PspA_IM30"/>
    <property type="match status" value="1"/>
</dbReference>
<dbReference type="STRING" id="573413.Spirs_0142"/>
<feature type="region of interest" description="Disordered" evidence="2">
    <location>
        <begin position="178"/>
        <end position="212"/>
    </location>
</feature>
<dbReference type="eggNOG" id="COG1842">
    <property type="taxonomic scope" value="Bacteria"/>
</dbReference>
<dbReference type="Proteomes" id="UP000002318">
    <property type="component" value="Chromosome"/>
</dbReference>
<evidence type="ECO:0000256" key="2">
    <source>
        <dbReference type="SAM" id="MobiDB-lite"/>
    </source>
</evidence>
<dbReference type="EMBL" id="CP002116">
    <property type="protein sequence ID" value="ADK79299.1"/>
    <property type="molecule type" value="Genomic_DNA"/>
</dbReference>
<proteinExistence type="inferred from homology"/>
<gene>
    <name evidence="3" type="ordered locus">Spirs_0142</name>
</gene>
<protein>
    <submittedName>
        <fullName evidence="3">Phage shock protein A, PspA</fullName>
    </submittedName>
</protein>
<evidence type="ECO:0000256" key="1">
    <source>
        <dbReference type="ARBA" id="ARBA00043985"/>
    </source>
</evidence>
<dbReference type="RefSeq" id="WP_013252763.1">
    <property type="nucleotide sequence ID" value="NC_014364.1"/>
</dbReference>
<dbReference type="HOGENOM" id="CLU_056466_3_3_12"/>
<reference evidence="3 4" key="1">
    <citation type="journal article" date="2010" name="Stand. Genomic Sci.">
        <title>Complete genome sequence of Spirochaeta smaragdinae type strain (SEBR 4228).</title>
        <authorList>
            <person name="Mavromatis K."/>
            <person name="Yasawong M."/>
            <person name="Chertkov O."/>
            <person name="Lapidus A."/>
            <person name="Lucas S."/>
            <person name="Nolan M."/>
            <person name="Del Rio T.G."/>
            <person name="Tice H."/>
            <person name="Cheng J.F."/>
            <person name="Pitluck S."/>
            <person name="Liolios K."/>
            <person name="Ivanova N."/>
            <person name="Tapia R."/>
            <person name="Han C."/>
            <person name="Bruce D."/>
            <person name="Goodwin L."/>
            <person name="Pati A."/>
            <person name="Chen A."/>
            <person name="Palaniappan K."/>
            <person name="Land M."/>
            <person name="Hauser L."/>
            <person name="Chang Y.J."/>
            <person name="Jeffries C.D."/>
            <person name="Detter J.C."/>
            <person name="Rohde M."/>
            <person name="Brambilla E."/>
            <person name="Spring S."/>
            <person name="Goker M."/>
            <person name="Sikorski J."/>
            <person name="Woyke T."/>
            <person name="Bristow J."/>
            <person name="Eisen J.A."/>
            <person name="Markowitz V."/>
            <person name="Hugenholtz P."/>
            <person name="Klenk H.P."/>
            <person name="Kyrpides N.C."/>
        </authorList>
    </citation>
    <scope>NUCLEOTIDE SEQUENCE [LARGE SCALE GENOMIC DNA]</scope>
    <source>
        <strain evidence="4">DSM 11293 / JCM 15392 / SEBR 4228</strain>
    </source>
</reference>
<dbReference type="InterPro" id="IPR007157">
    <property type="entry name" value="PspA_VIPP1"/>
</dbReference>